<dbReference type="Pfam" id="PF17919">
    <property type="entry name" value="RT_RNaseH_2"/>
    <property type="match status" value="1"/>
</dbReference>
<dbReference type="Pfam" id="PF00078">
    <property type="entry name" value="RVT_1"/>
    <property type="match status" value="1"/>
</dbReference>
<evidence type="ECO:0000313" key="5">
    <source>
        <dbReference type="EMBL" id="GEU44494.1"/>
    </source>
</evidence>
<feature type="compositionally biased region" description="Low complexity" evidence="2">
    <location>
        <begin position="330"/>
        <end position="347"/>
    </location>
</feature>
<evidence type="ECO:0000256" key="2">
    <source>
        <dbReference type="SAM" id="MobiDB-lite"/>
    </source>
</evidence>
<dbReference type="Gene3D" id="3.30.420.10">
    <property type="entry name" value="Ribonuclease H-like superfamily/Ribonuclease H"/>
    <property type="match status" value="1"/>
</dbReference>
<dbReference type="InterPro" id="IPR036397">
    <property type="entry name" value="RNaseH_sf"/>
</dbReference>
<dbReference type="Pfam" id="PF12222">
    <property type="entry name" value="PNGaseA"/>
    <property type="match status" value="1"/>
</dbReference>
<proteinExistence type="predicted"/>
<dbReference type="EMBL" id="BKCJ010001853">
    <property type="protein sequence ID" value="GEU44494.1"/>
    <property type="molecule type" value="Genomic_DNA"/>
</dbReference>
<dbReference type="PANTHER" id="PTHR37984">
    <property type="entry name" value="PROTEIN CBG26694"/>
    <property type="match status" value="1"/>
</dbReference>
<feature type="compositionally biased region" description="Basic and acidic residues" evidence="2">
    <location>
        <begin position="106"/>
        <end position="116"/>
    </location>
</feature>
<feature type="region of interest" description="Disordered" evidence="2">
    <location>
        <begin position="957"/>
        <end position="976"/>
    </location>
</feature>
<dbReference type="PANTHER" id="PTHR37984:SF5">
    <property type="entry name" value="PROTEIN NYNRIN-LIKE"/>
    <property type="match status" value="1"/>
</dbReference>
<dbReference type="InterPro" id="IPR043502">
    <property type="entry name" value="DNA/RNA_pol_sf"/>
</dbReference>
<protein>
    <submittedName>
        <fullName evidence="5">Putative mitochondrial protein</fullName>
    </submittedName>
</protein>
<feature type="region of interest" description="Disordered" evidence="2">
    <location>
        <begin position="314"/>
        <end position="357"/>
    </location>
</feature>
<feature type="compositionally biased region" description="Basic and acidic residues" evidence="2">
    <location>
        <begin position="159"/>
        <end position="168"/>
    </location>
</feature>
<feature type="domain" description="Integrase catalytic" evidence="4">
    <location>
        <begin position="801"/>
        <end position="914"/>
    </location>
</feature>
<feature type="compositionally biased region" description="Polar residues" evidence="2">
    <location>
        <begin position="316"/>
        <end position="329"/>
    </location>
</feature>
<evidence type="ECO:0000256" key="1">
    <source>
        <dbReference type="ARBA" id="ARBA00023268"/>
    </source>
</evidence>
<dbReference type="AlphaFoldDB" id="A0A6L2K9D9"/>
<dbReference type="Gene3D" id="3.30.70.270">
    <property type="match status" value="2"/>
</dbReference>
<evidence type="ECO:0000259" key="4">
    <source>
        <dbReference type="PROSITE" id="PS50994"/>
    </source>
</evidence>
<evidence type="ECO:0000259" key="3">
    <source>
        <dbReference type="PROSITE" id="PS50878"/>
    </source>
</evidence>
<dbReference type="InterPro" id="IPR001584">
    <property type="entry name" value="Integrase_cat-core"/>
</dbReference>
<dbReference type="GO" id="GO:0003676">
    <property type="term" value="F:nucleic acid binding"/>
    <property type="evidence" value="ECO:0007669"/>
    <property type="project" value="InterPro"/>
</dbReference>
<dbReference type="Gene3D" id="3.10.10.10">
    <property type="entry name" value="HIV Type 1 Reverse Transcriptase, subunit A, domain 1"/>
    <property type="match status" value="2"/>
</dbReference>
<dbReference type="InterPro" id="IPR056948">
    <property type="entry name" value="PNGaseA_N"/>
</dbReference>
<organism evidence="5">
    <name type="scientific">Tanacetum cinerariifolium</name>
    <name type="common">Dalmatian daisy</name>
    <name type="synonym">Chrysanthemum cinerariifolium</name>
    <dbReference type="NCBI Taxonomy" id="118510"/>
    <lineage>
        <taxon>Eukaryota</taxon>
        <taxon>Viridiplantae</taxon>
        <taxon>Streptophyta</taxon>
        <taxon>Embryophyta</taxon>
        <taxon>Tracheophyta</taxon>
        <taxon>Spermatophyta</taxon>
        <taxon>Magnoliopsida</taxon>
        <taxon>eudicotyledons</taxon>
        <taxon>Gunneridae</taxon>
        <taxon>Pentapetalae</taxon>
        <taxon>asterids</taxon>
        <taxon>campanulids</taxon>
        <taxon>Asterales</taxon>
        <taxon>Asteraceae</taxon>
        <taxon>Asteroideae</taxon>
        <taxon>Anthemideae</taxon>
        <taxon>Anthemidinae</taxon>
        <taxon>Tanacetum</taxon>
    </lineage>
</organism>
<dbReference type="PROSITE" id="PS50878">
    <property type="entry name" value="RT_POL"/>
    <property type="match status" value="1"/>
</dbReference>
<keyword evidence="1" id="KW-0511">Multifunctional enzyme</keyword>
<feature type="region of interest" description="Disordered" evidence="2">
    <location>
        <begin position="102"/>
        <end position="168"/>
    </location>
</feature>
<gene>
    <name evidence="5" type="ORF">Tci_016472</name>
</gene>
<dbReference type="FunFam" id="3.30.70.270:FF:000020">
    <property type="entry name" value="Transposon Tf2-6 polyprotein-like Protein"/>
    <property type="match status" value="1"/>
</dbReference>
<dbReference type="InterPro" id="IPR050951">
    <property type="entry name" value="Retrovirus_Pol_polyprotein"/>
</dbReference>
<dbReference type="CDD" id="cd01647">
    <property type="entry name" value="RT_LTR"/>
    <property type="match status" value="1"/>
</dbReference>
<sequence>MVAVPRNVYKAVLEVYVSFHENDEFWPTNVVNEYISDNNITDLPGNGPFREVVIVGGAEIPQTRTSSGVRSTEEMDITINDLNSKFTSMSTVLEEIRSAIVGDGNHPTREGDERGIHRSRTNFKGFNDNHERNQPPKQVWRHDDMMSSDKEEGEETMDEYNRGPMRGDRHRNMVVQNVNPRGYVFNIMKVPKEVQVKVVAYKLRGGAGAWWQREQDNRRAQGRRPVDTWMRMKRMIKGKRTVADYTGEFLRLQDRCNLRETDEQFAARYISWPNSSIQERLSLTPIWSVDQAQNMAMKTEKMASKIGFGFRRSNKESSSNYGSRPNPFQSTIPSTTTTTSSSKASGSRWDKNKKANRSNVCHKRSTYYSIESENEGLIIDEAFQKEDELEYAEPLDEEAEQVTYDVQLTLCLPKEDHDNMMWTLHTKKKTLVTLVASTKEFQAERKETGVSYALIVKGIKDVMENAISAVIKPLLAEFSKIVADDTPDALPPLRNIQHQIDLIPGASLPNLCHYRMSPKESEVLREKIEEMLKKGHIQKNISPCAVPASYTKEGCQLEDARARLFSKIDLRSGYHQIRIKQSDEWKAAFKTKDGLYEWLVMPFGLSNAPSTFMRLMTQVLRPFMGKFMVVYFDDTLIYSQTKEEHLGHLQKVMKVLANSDLFVNLKKCTFLTNKLLFLGYIVSSDGIHVDETKVHAVRDWPSPKTLFEVRSFHGLATFYRRFVRNFSSTVAPITNCLKTGPFQWTKEAKESFKIIKEKLKTTLVLSLPNFDKVFVLECDACETGLWFSKMAHFIPCKNTSDSTHIASLFFQKVVRLHGVLKSITSNRDSKFLAHFWLTLWRRLGTSLNFSSTAHSQTNGQTEVVNRTLGNMIRFLCGKKPKFWDVSLAQAEFTYNSTVHSSTRFSPFEVVYKTSPRHVVDLVDLPGKKNGQANRMVEEVQATHETFNVSDVYEFHSEEVNEGKHSRTSSSKERGNDNDMIQELAEEYMDHLEHGKSKGKILETVRVAATTRDTPMEAGADNNGLYHETA</sequence>
<feature type="compositionally biased region" description="Basic and acidic residues" evidence="2">
    <location>
        <begin position="127"/>
        <end position="150"/>
    </location>
</feature>
<dbReference type="GO" id="GO:0015074">
    <property type="term" value="P:DNA integration"/>
    <property type="evidence" value="ECO:0007669"/>
    <property type="project" value="InterPro"/>
</dbReference>
<dbReference type="SUPFAM" id="SSF53098">
    <property type="entry name" value="Ribonuclease H-like"/>
    <property type="match status" value="1"/>
</dbReference>
<reference evidence="5" key="1">
    <citation type="journal article" date="2019" name="Sci. Rep.">
        <title>Draft genome of Tanacetum cinerariifolium, the natural source of mosquito coil.</title>
        <authorList>
            <person name="Yamashiro T."/>
            <person name="Shiraishi A."/>
            <person name="Satake H."/>
            <person name="Nakayama K."/>
        </authorList>
    </citation>
    <scope>NUCLEOTIDE SEQUENCE</scope>
</reference>
<dbReference type="InterPro" id="IPR012337">
    <property type="entry name" value="RNaseH-like_sf"/>
</dbReference>
<accession>A0A6L2K9D9</accession>
<feature type="domain" description="Reverse transcriptase" evidence="3">
    <location>
        <begin position="484"/>
        <end position="682"/>
    </location>
</feature>
<dbReference type="GO" id="GO:0003824">
    <property type="term" value="F:catalytic activity"/>
    <property type="evidence" value="ECO:0007669"/>
    <property type="project" value="UniProtKB-KW"/>
</dbReference>
<dbReference type="InterPro" id="IPR000477">
    <property type="entry name" value="RT_dom"/>
</dbReference>
<dbReference type="SUPFAM" id="SSF56672">
    <property type="entry name" value="DNA/RNA polymerases"/>
    <property type="match status" value="1"/>
</dbReference>
<dbReference type="InterPro" id="IPR041577">
    <property type="entry name" value="RT_RNaseH_2"/>
</dbReference>
<dbReference type="InterPro" id="IPR043128">
    <property type="entry name" value="Rev_trsase/Diguanyl_cyclase"/>
</dbReference>
<dbReference type="PROSITE" id="PS50994">
    <property type="entry name" value="INTEGRASE"/>
    <property type="match status" value="1"/>
</dbReference>
<comment type="caution">
    <text evidence="5">The sequence shown here is derived from an EMBL/GenBank/DDBJ whole genome shotgun (WGS) entry which is preliminary data.</text>
</comment>
<name>A0A6L2K9D9_TANCI</name>